<evidence type="ECO:0000256" key="2">
    <source>
        <dbReference type="ARBA" id="ARBA00022840"/>
    </source>
</evidence>
<dbReference type="PIRSF" id="PIRSF003073">
    <property type="entry name" value="DNAC_TnpB_IstB"/>
    <property type="match status" value="1"/>
</dbReference>
<sequence>MLSNQTINTLRQLRLNGMADAYYRQMKDAYAAELTFDERIGLLVDHEWTLRQNRQLTRLLKAARLRVQAAPEEIDYHVPRGLDRSLIQQLLTGQWLTERHNLLISGPTGAGKTFLACALATGACRLGFKVQYHRLSRLLHQMMMAKGDGTYGRVSKALSQIDLLILDDWGLANVSAPEARELLDILDDRVRQHSTCVVSQIPVELWYEQFSDATLADAVLDRLIHDAYRIQLKGESMRKLMNGVKSNAEDDKTIATN</sequence>
<gene>
    <name evidence="4" type="primary">istB</name>
    <name evidence="4" type="ORF">JZ786_07300</name>
</gene>
<evidence type="ECO:0000259" key="3">
    <source>
        <dbReference type="Pfam" id="PF01695"/>
    </source>
</evidence>
<dbReference type="SUPFAM" id="SSF52540">
    <property type="entry name" value="P-loop containing nucleoside triphosphate hydrolases"/>
    <property type="match status" value="1"/>
</dbReference>
<dbReference type="InterPro" id="IPR002611">
    <property type="entry name" value="IstB_ATP-bd"/>
</dbReference>
<dbReference type="InterPro" id="IPR047661">
    <property type="entry name" value="IstB"/>
</dbReference>
<reference evidence="4 5" key="1">
    <citation type="submission" date="2021-02" db="EMBL/GenBank/DDBJ databases">
        <title>Alicyclobacillus curvatus sp. nov. and Alicyclobacillus mengziensis sp. nov., two acidophilic bacteria isolated from acid mine drainage.</title>
        <authorList>
            <person name="Huang Y."/>
        </authorList>
    </citation>
    <scope>NUCLEOTIDE SEQUENCE [LARGE SCALE GENOMIC DNA]</scope>
    <source>
        <strain evidence="4 5">S30H14</strain>
    </source>
</reference>
<dbReference type="GO" id="GO:0005524">
    <property type="term" value="F:ATP binding"/>
    <property type="evidence" value="ECO:0007669"/>
    <property type="project" value="UniProtKB-KW"/>
</dbReference>
<feature type="domain" description="IstB-like ATP-binding" evidence="3">
    <location>
        <begin position="9"/>
        <end position="239"/>
    </location>
</feature>
<dbReference type="Pfam" id="PF01695">
    <property type="entry name" value="IstB_IS21"/>
    <property type="match status" value="1"/>
</dbReference>
<accession>A0A9X7W1I0</accession>
<dbReference type="EMBL" id="CP071182">
    <property type="protein sequence ID" value="QSO48757.1"/>
    <property type="molecule type" value="Genomic_DNA"/>
</dbReference>
<name>A0A9X7W1I0_9BACL</name>
<proteinExistence type="predicted"/>
<dbReference type="InterPro" id="IPR027417">
    <property type="entry name" value="P-loop_NTPase"/>
</dbReference>
<dbReference type="Gene3D" id="3.40.50.300">
    <property type="entry name" value="P-loop containing nucleotide triphosphate hydrolases"/>
    <property type="match status" value="1"/>
</dbReference>
<dbReference type="RefSeq" id="WP_206658074.1">
    <property type="nucleotide sequence ID" value="NZ_CP071182.1"/>
</dbReference>
<dbReference type="NCBIfam" id="NF038214">
    <property type="entry name" value="IS21_help_AAA"/>
    <property type="match status" value="1"/>
</dbReference>
<dbReference type="AlphaFoldDB" id="A0A9X7W1I0"/>
<dbReference type="KEGG" id="afx:JZ786_07300"/>
<dbReference type="Proteomes" id="UP000663505">
    <property type="component" value="Chromosome"/>
</dbReference>
<keyword evidence="2" id="KW-0067">ATP-binding</keyword>
<evidence type="ECO:0000313" key="5">
    <source>
        <dbReference type="Proteomes" id="UP000663505"/>
    </source>
</evidence>
<dbReference type="InterPro" id="IPR028350">
    <property type="entry name" value="DNAC/IstB-like"/>
</dbReference>
<keyword evidence="5" id="KW-1185">Reference proteome</keyword>
<organism evidence="4 5">
    <name type="scientific">Alicyclobacillus mengziensis</name>
    <dbReference type="NCBI Taxonomy" id="2931921"/>
    <lineage>
        <taxon>Bacteria</taxon>
        <taxon>Bacillati</taxon>
        <taxon>Bacillota</taxon>
        <taxon>Bacilli</taxon>
        <taxon>Bacillales</taxon>
        <taxon>Alicyclobacillaceae</taxon>
        <taxon>Alicyclobacillus</taxon>
    </lineage>
</organism>
<dbReference type="CDD" id="cd00009">
    <property type="entry name" value="AAA"/>
    <property type="match status" value="1"/>
</dbReference>
<evidence type="ECO:0000313" key="4">
    <source>
        <dbReference type="EMBL" id="QSO48757.1"/>
    </source>
</evidence>
<evidence type="ECO:0000256" key="1">
    <source>
        <dbReference type="ARBA" id="ARBA00022741"/>
    </source>
</evidence>
<protein>
    <submittedName>
        <fullName evidence="4">IS21-like element helper ATPase IstB</fullName>
    </submittedName>
</protein>
<keyword evidence="1" id="KW-0547">Nucleotide-binding</keyword>
<dbReference type="PANTHER" id="PTHR30050">
    <property type="entry name" value="CHROMOSOMAL REPLICATION INITIATOR PROTEIN DNAA"/>
    <property type="match status" value="1"/>
</dbReference>
<dbReference type="PANTHER" id="PTHR30050:SF4">
    <property type="entry name" value="ATP-BINDING PROTEIN RV3427C IN INSERTION SEQUENCE-RELATED"/>
    <property type="match status" value="1"/>
</dbReference>
<dbReference type="GO" id="GO:0006260">
    <property type="term" value="P:DNA replication"/>
    <property type="evidence" value="ECO:0007669"/>
    <property type="project" value="TreeGrafter"/>
</dbReference>